<dbReference type="Gene3D" id="3.40.50.12780">
    <property type="entry name" value="N-terminal domain of ligase-like"/>
    <property type="match status" value="1"/>
</dbReference>
<protein>
    <submittedName>
        <fullName evidence="2">Acetoacetyl-CoA synthetase like protein</fullName>
    </submittedName>
</protein>
<dbReference type="PROSITE" id="PS00455">
    <property type="entry name" value="AMP_BINDING"/>
    <property type="match status" value="1"/>
</dbReference>
<dbReference type="PROSITE" id="PS51257">
    <property type="entry name" value="PROKAR_LIPOPROTEIN"/>
    <property type="match status" value="1"/>
</dbReference>
<feature type="domain" description="AMP-dependent synthetase/ligase" evidence="1">
    <location>
        <begin position="1"/>
        <end position="120"/>
    </location>
</feature>
<dbReference type="GO" id="GO:0032024">
    <property type="term" value="P:positive regulation of insulin secretion"/>
    <property type="evidence" value="ECO:0007669"/>
    <property type="project" value="TreeGrafter"/>
</dbReference>
<dbReference type="Proteomes" id="UP000807504">
    <property type="component" value="Unassembled WGS sequence"/>
</dbReference>
<dbReference type="InterPro" id="IPR042099">
    <property type="entry name" value="ANL_N_sf"/>
</dbReference>
<sequence>MSNKKEAVFAYLATAAIGAVWCGCLPLLGPKATLSRFEQLQVFQVYRKVVYCPTKLKRKANISEIPNCVLISEFLQQARKELRNDPKDIEFEQLPFDHPLCISFTSGTTGAPKGLVHSAGGSSDVSSGPLTNSPFIIKATVSSSDNLPVISATNSVSHGSSKIQPSVMLASTTNNNSGVGTCFNDKVCFEKSHDRISNTSNTQLDVTSSVQSCQKESDVSCIITSYYSIKSSSDPVTNSTAEKSDAIRSQPSISIPINQPGSLQYMWEPISKKRYVVKASIPFTPK</sequence>
<gene>
    <name evidence="2" type="ORF">HNY73_017873</name>
</gene>
<organism evidence="2 3">
    <name type="scientific">Argiope bruennichi</name>
    <name type="common">Wasp spider</name>
    <name type="synonym">Aranea bruennichi</name>
    <dbReference type="NCBI Taxonomy" id="94029"/>
    <lineage>
        <taxon>Eukaryota</taxon>
        <taxon>Metazoa</taxon>
        <taxon>Ecdysozoa</taxon>
        <taxon>Arthropoda</taxon>
        <taxon>Chelicerata</taxon>
        <taxon>Arachnida</taxon>
        <taxon>Araneae</taxon>
        <taxon>Araneomorphae</taxon>
        <taxon>Entelegynae</taxon>
        <taxon>Araneoidea</taxon>
        <taxon>Araneidae</taxon>
        <taxon>Argiope</taxon>
    </lineage>
</organism>
<evidence type="ECO:0000313" key="3">
    <source>
        <dbReference type="Proteomes" id="UP000807504"/>
    </source>
</evidence>
<evidence type="ECO:0000313" key="2">
    <source>
        <dbReference type="EMBL" id="KAF8770328.1"/>
    </source>
</evidence>
<name>A0A8T0EG01_ARGBR</name>
<dbReference type="PANTHER" id="PTHR42921">
    <property type="entry name" value="ACETOACETYL-COA SYNTHETASE"/>
    <property type="match status" value="1"/>
</dbReference>
<dbReference type="SUPFAM" id="SSF56801">
    <property type="entry name" value="Acetyl-CoA synthetase-like"/>
    <property type="match status" value="1"/>
</dbReference>
<dbReference type="AlphaFoldDB" id="A0A8T0EG01"/>
<dbReference type="Pfam" id="PF00501">
    <property type="entry name" value="AMP-binding"/>
    <property type="match status" value="1"/>
</dbReference>
<keyword evidence="3" id="KW-1185">Reference proteome</keyword>
<proteinExistence type="predicted"/>
<reference evidence="2" key="1">
    <citation type="journal article" date="2020" name="bioRxiv">
        <title>Chromosome-level reference genome of the European wasp spider Argiope bruennichi: a resource for studies on range expansion and evolutionary adaptation.</title>
        <authorList>
            <person name="Sheffer M.M."/>
            <person name="Hoppe A."/>
            <person name="Krehenwinkel H."/>
            <person name="Uhl G."/>
            <person name="Kuss A.W."/>
            <person name="Jensen L."/>
            <person name="Jensen C."/>
            <person name="Gillespie R.G."/>
            <person name="Hoff K.J."/>
            <person name="Prost S."/>
        </authorList>
    </citation>
    <scope>NUCLEOTIDE SEQUENCE</scope>
</reference>
<dbReference type="InterPro" id="IPR020845">
    <property type="entry name" value="AMP-binding_CS"/>
</dbReference>
<comment type="caution">
    <text evidence="2">The sequence shown here is derived from an EMBL/GenBank/DDBJ whole genome shotgun (WGS) entry which is preliminary data.</text>
</comment>
<dbReference type="EMBL" id="JABXBU010002228">
    <property type="protein sequence ID" value="KAF8770328.1"/>
    <property type="molecule type" value="Genomic_DNA"/>
</dbReference>
<evidence type="ECO:0000259" key="1">
    <source>
        <dbReference type="Pfam" id="PF00501"/>
    </source>
</evidence>
<reference evidence="2" key="2">
    <citation type="submission" date="2020-06" db="EMBL/GenBank/DDBJ databases">
        <authorList>
            <person name="Sheffer M."/>
        </authorList>
    </citation>
    <scope>NUCLEOTIDE SEQUENCE</scope>
</reference>
<accession>A0A8T0EG01</accession>
<dbReference type="GO" id="GO:0030729">
    <property type="term" value="F:acetoacetate-CoA ligase activity"/>
    <property type="evidence" value="ECO:0007669"/>
    <property type="project" value="TreeGrafter"/>
</dbReference>
<dbReference type="InterPro" id="IPR000873">
    <property type="entry name" value="AMP-dep_synth/lig_dom"/>
</dbReference>
<dbReference type="PANTHER" id="PTHR42921:SF1">
    <property type="entry name" value="ACETOACETYL-COA SYNTHETASE"/>
    <property type="match status" value="1"/>
</dbReference>